<feature type="transmembrane region" description="Helical" evidence="7">
    <location>
        <begin position="9"/>
        <end position="35"/>
    </location>
</feature>
<evidence type="ECO:0000259" key="8">
    <source>
        <dbReference type="PROSITE" id="PS50850"/>
    </source>
</evidence>
<dbReference type="PANTHER" id="PTHR43266:SF10">
    <property type="entry name" value="BACILYSIN EXPORTER BACE-RELATED"/>
    <property type="match status" value="1"/>
</dbReference>
<sequence length="403" mass="44811">MRIIRKYRLILFGFGFSYLGNWVNLVALNLLVWHLTESPTAMASIFIVGPIARILTSFFAGSIIDRSNKQKLMIYSDIIRGILILLLPFTSSIWLIYGVLFLSNIASSFFGPSSTYYIAKYVPDKDKQSFNAILGMFSSGSFLIGPALAGFIIALSDVSVAIWFNALTFFVCALAIFKLPVVDGRQDMHRQRLTWQMLKEDYGIVYAYIKKERAFAKVFLYFQGALMIAFALDSQEATFIKQNLQASDSLYGVMVSIAGIGAIIGGAMAARYAKRFSTRQYIIYGLLLTTICYTLFYLSPNVAMGTISFIALGICMSFCNAGYSTFYQLSVPSAIMGRFGSVSTMGVNMLQIVFTLALGILADWLSLQLVCIVFGILAIFISLLLYVFMHSKSAYEGLKEEIV</sequence>
<feature type="transmembrane region" description="Helical" evidence="7">
    <location>
        <begin position="339"/>
        <end position="361"/>
    </location>
</feature>
<feature type="transmembrane region" description="Helical" evidence="7">
    <location>
        <begin position="214"/>
        <end position="231"/>
    </location>
</feature>
<dbReference type="InterPro" id="IPR020846">
    <property type="entry name" value="MFS_dom"/>
</dbReference>
<dbReference type="Proteomes" id="UP000234956">
    <property type="component" value="Unassembled WGS sequence"/>
</dbReference>
<evidence type="ECO:0000256" key="3">
    <source>
        <dbReference type="ARBA" id="ARBA00022475"/>
    </source>
</evidence>
<feature type="transmembrane region" description="Helical" evidence="7">
    <location>
        <begin position="130"/>
        <end position="154"/>
    </location>
</feature>
<name>A0A2I0UUU1_9BACI</name>
<feature type="transmembrane region" description="Helical" evidence="7">
    <location>
        <begin position="281"/>
        <end position="299"/>
    </location>
</feature>
<dbReference type="PROSITE" id="PS50850">
    <property type="entry name" value="MFS"/>
    <property type="match status" value="1"/>
</dbReference>
<evidence type="ECO:0000256" key="5">
    <source>
        <dbReference type="ARBA" id="ARBA00022989"/>
    </source>
</evidence>
<dbReference type="Gene3D" id="1.20.1250.20">
    <property type="entry name" value="MFS general substrate transporter like domains"/>
    <property type="match status" value="2"/>
</dbReference>
<dbReference type="InterPro" id="IPR022324">
    <property type="entry name" value="Bacilysin_exporter_BacE_put"/>
</dbReference>
<accession>A0A2I0UUU1</accession>
<dbReference type="GO" id="GO:0022857">
    <property type="term" value="F:transmembrane transporter activity"/>
    <property type="evidence" value="ECO:0007669"/>
    <property type="project" value="InterPro"/>
</dbReference>
<evidence type="ECO:0000313" key="9">
    <source>
        <dbReference type="EMBL" id="PKU49824.1"/>
    </source>
</evidence>
<dbReference type="EMBL" id="PDFK01000012">
    <property type="protein sequence ID" value="PKU49824.1"/>
    <property type="molecule type" value="Genomic_DNA"/>
</dbReference>
<keyword evidence="2" id="KW-0813">Transport</keyword>
<feature type="transmembrane region" description="Helical" evidence="7">
    <location>
        <begin position="41"/>
        <end position="60"/>
    </location>
</feature>
<dbReference type="SUPFAM" id="SSF103473">
    <property type="entry name" value="MFS general substrate transporter"/>
    <property type="match status" value="1"/>
</dbReference>
<feature type="domain" description="Major facilitator superfamily (MFS) profile" evidence="8">
    <location>
        <begin position="1"/>
        <end position="393"/>
    </location>
</feature>
<keyword evidence="6 7" id="KW-0472">Membrane</keyword>
<dbReference type="PANTHER" id="PTHR43266">
    <property type="entry name" value="MACROLIDE-EFFLUX PROTEIN"/>
    <property type="match status" value="1"/>
</dbReference>
<evidence type="ECO:0000256" key="1">
    <source>
        <dbReference type="ARBA" id="ARBA00004651"/>
    </source>
</evidence>
<evidence type="ECO:0000256" key="2">
    <source>
        <dbReference type="ARBA" id="ARBA00022448"/>
    </source>
</evidence>
<keyword evidence="5 7" id="KW-1133">Transmembrane helix</keyword>
<proteinExistence type="predicted"/>
<evidence type="ECO:0000256" key="4">
    <source>
        <dbReference type="ARBA" id="ARBA00022692"/>
    </source>
</evidence>
<keyword evidence="3" id="KW-1003">Cell membrane</keyword>
<dbReference type="InterPro" id="IPR011701">
    <property type="entry name" value="MFS"/>
</dbReference>
<comment type="subcellular location">
    <subcellularLocation>
        <location evidence="1">Cell membrane</location>
        <topology evidence="1">Multi-pass membrane protein</topology>
    </subcellularLocation>
</comment>
<reference evidence="9" key="1">
    <citation type="submission" date="2017-10" db="EMBL/GenBank/DDBJ databases">
        <title>Draft genome of Lysinibacillus fusiformis strain Juneja, a laboratory-derived pathogen of Drosophila melanogaster.</title>
        <authorList>
            <person name="Smith B.R."/>
            <person name="Unckless R.L."/>
        </authorList>
    </citation>
    <scope>NUCLEOTIDE SEQUENCE [LARGE SCALE GENOMIC DNA]</scope>
    <source>
        <strain evidence="9">Juneja</strain>
    </source>
</reference>
<feature type="transmembrane region" description="Helical" evidence="7">
    <location>
        <begin position="160"/>
        <end position="182"/>
    </location>
</feature>
<feature type="transmembrane region" description="Helical" evidence="7">
    <location>
        <begin position="95"/>
        <end position="118"/>
    </location>
</feature>
<organism evidence="9">
    <name type="scientific">Lysinibacillus fusiformis</name>
    <dbReference type="NCBI Taxonomy" id="28031"/>
    <lineage>
        <taxon>Bacteria</taxon>
        <taxon>Bacillati</taxon>
        <taxon>Bacillota</taxon>
        <taxon>Bacilli</taxon>
        <taxon>Bacillales</taxon>
        <taxon>Bacillaceae</taxon>
        <taxon>Lysinibacillus</taxon>
    </lineage>
</organism>
<dbReference type="PRINTS" id="PR01988">
    <property type="entry name" value="EXPORTERBACE"/>
</dbReference>
<protein>
    <submittedName>
        <fullName evidence="9">MFS transporter</fullName>
    </submittedName>
</protein>
<dbReference type="InterPro" id="IPR036259">
    <property type="entry name" value="MFS_trans_sf"/>
</dbReference>
<keyword evidence="4 7" id="KW-0812">Transmembrane</keyword>
<evidence type="ECO:0000256" key="7">
    <source>
        <dbReference type="SAM" id="Phobius"/>
    </source>
</evidence>
<feature type="transmembrane region" description="Helical" evidence="7">
    <location>
        <begin position="72"/>
        <end position="89"/>
    </location>
</feature>
<evidence type="ECO:0000256" key="6">
    <source>
        <dbReference type="ARBA" id="ARBA00023136"/>
    </source>
</evidence>
<feature type="transmembrane region" description="Helical" evidence="7">
    <location>
        <begin position="367"/>
        <end position="389"/>
    </location>
</feature>
<dbReference type="Pfam" id="PF07690">
    <property type="entry name" value="MFS_1"/>
    <property type="match status" value="2"/>
</dbReference>
<feature type="transmembrane region" description="Helical" evidence="7">
    <location>
        <begin position="251"/>
        <end position="269"/>
    </location>
</feature>
<comment type="caution">
    <text evidence="9">The sequence shown here is derived from an EMBL/GenBank/DDBJ whole genome shotgun (WGS) entry which is preliminary data.</text>
</comment>
<dbReference type="RefSeq" id="WP_089933680.1">
    <property type="nucleotide sequence ID" value="NZ_PDFK01000012.1"/>
</dbReference>
<dbReference type="CDD" id="cd06173">
    <property type="entry name" value="MFS_MefA_like"/>
    <property type="match status" value="1"/>
</dbReference>
<gene>
    <name evidence="9" type="ORF">CRI88_21595</name>
</gene>
<feature type="transmembrane region" description="Helical" evidence="7">
    <location>
        <begin position="305"/>
        <end position="327"/>
    </location>
</feature>
<dbReference type="AlphaFoldDB" id="A0A2I0UUU1"/>
<dbReference type="GO" id="GO:0005886">
    <property type="term" value="C:plasma membrane"/>
    <property type="evidence" value="ECO:0007669"/>
    <property type="project" value="UniProtKB-SubCell"/>
</dbReference>